<dbReference type="PANTHER" id="PTHR42877">
    <property type="entry name" value="L-ORNITHINE N(5)-MONOOXYGENASE-RELATED"/>
    <property type="match status" value="1"/>
</dbReference>
<evidence type="ECO:0000256" key="3">
    <source>
        <dbReference type="ARBA" id="ARBA00022827"/>
    </source>
</evidence>
<keyword evidence="7" id="KW-1185">Reference proteome</keyword>
<dbReference type="EMBL" id="CP022753">
    <property type="protein sequence ID" value="ASU83453.1"/>
    <property type="molecule type" value="Genomic_DNA"/>
</dbReference>
<comment type="similarity">
    <text evidence="1">Belongs to the FAD-binding monooxygenase family.</text>
</comment>
<evidence type="ECO:0000313" key="7">
    <source>
        <dbReference type="Proteomes" id="UP000215005"/>
    </source>
</evidence>
<dbReference type="KEGG" id="ngv:CDO52_12255"/>
<dbReference type="PANTHER" id="PTHR42877:SF4">
    <property type="entry name" value="FAD_NAD(P)-BINDING DOMAIN-CONTAINING PROTEIN-RELATED"/>
    <property type="match status" value="1"/>
</dbReference>
<name>A0A223S5Q7_9ACTN</name>
<dbReference type="SUPFAM" id="SSF51905">
    <property type="entry name" value="FAD/NAD(P)-binding domain"/>
    <property type="match status" value="2"/>
</dbReference>
<evidence type="ECO:0000256" key="4">
    <source>
        <dbReference type="ARBA" id="ARBA00023002"/>
    </source>
</evidence>
<evidence type="ECO:0000256" key="5">
    <source>
        <dbReference type="SAM" id="MobiDB-lite"/>
    </source>
</evidence>
<dbReference type="PRINTS" id="PR00419">
    <property type="entry name" value="ADXRDTASE"/>
</dbReference>
<keyword evidence="2" id="KW-0285">Flavoprotein</keyword>
<sequence length="509" mass="56697">MSSPPPSSPRIAIIGAGFGGICMAIRLRRAGITSFTVFERGDGIGGVWRDNTYPGAACDVPSHLYSFSFAPNPAWTRSYADQREILDYLERCARDFDVVPHIRFGTEITAAAFDDAARTWRLTMASGASEEFDVVISACGQLQRPAYPDIPGRAAFAGESFHSARWNHDTDLDGKDVAVVGTGASAIQFVPRIAERAGRLRLFQRSPAYVLPKDDRPYSQAERARFARHPLLLRTSRAATYLRFESKVVAFQYLPSLMGPMRAAFLRQLRQRVTDPDLRARLVPDYTMGCKRILLSNDFYAALARPNVELVDQSVRGIEPDGVVTADGTHHRADVLIYGTGFTATDFLAPMRVTGRNGLDLTTAWRDGAEAHLGITVAGFPNFFLLYGPNTNLGHNSIIYMLESQIHHVMDAVRRLSAPGRRTLEVRPDAQARFVRRIRKRLKRGVWATGCDSWYVTASGAQTVNWPGFTWRYRQRTRRLDPRDYTGEVLQSPYSGSPSNSRDPNSVSS</sequence>
<reference evidence="6 7" key="1">
    <citation type="submission" date="2017-08" db="EMBL/GenBank/DDBJ databases">
        <title>The complete genome sequence of Nocardiopsis gilva YIM 90087.</title>
        <authorList>
            <person name="Yin M."/>
            <person name="Tang S."/>
        </authorList>
    </citation>
    <scope>NUCLEOTIDE SEQUENCE [LARGE SCALE GENOMIC DNA]</scope>
    <source>
        <strain evidence="6 7">YIM 90087</strain>
    </source>
</reference>
<dbReference type="InterPro" id="IPR020946">
    <property type="entry name" value="Flavin_mOase-like"/>
</dbReference>
<proteinExistence type="inferred from homology"/>
<feature type="region of interest" description="Disordered" evidence="5">
    <location>
        <begin position="482"/>
        <end position="509"/>
    </location>
</feature>
<keyword evidence="3" id="KW-0274">FAD</keyword>
<dbReference type="InterPro" id="IPR051209">
    <property type="entry name" value="FAD-bind_Monooxygenase_sf"/>
</dbReference>
<dbReference type="Pfam" id="PF00743">
    <property type="entry name" value="FMO-like"/>
    <property type="match status" value="1"/>
</dbReference>
<dbReference type="AlphaFoldDB" id="A0A223S5Q7"/>
<evidence type="ECO:0000256" key="2">
    <source>
        <dbReference type="ARBA" id="ARBA00022630"/>
    </source>
</evidence>
<dbReference type="RefSeq" id="WP_017616947.1">
    <property type="nucleotide sequence ID" value="NZ_ANBG01000030.1"/>
</dbReference>
<dbReference type="GO" id="GO:0050661">
    <property type="term" value="F:NADP binding"/>
    <property type="evidence" value="ECO:0007669"/>
    <property type="project" value="InterPro"/>
</dbReference>
<evidence type="ECO:0000313" key="6">
    <source>
        <dbReference type="EMBL" id="ASU83453.1"/>
    </source>
</evidence>
<organism evidence="6 7">
    <name type="scientific">Nocardiopsis gilva YIM 90087</name>
    <dbReference type="NCBI Taxonomy" id="1235441"/>
    <lineage>
        <taxon>Bacteria</taxon>
        <taxon>Bacillati</taxon>
        <taxon>Actinomycetota</taxon>
        <taxon>Actinomycetes</taxon>
        <taxon>Streptosporangiales</taxon>
        <taxon>Nocardiopsidaceae</taxon>
        <taxon>Nocardiopsis</taxon>
    </lineage>
</organism>
<protein>
    <submittedName>
        <fullName evidence="6">NAD(P)/FAD-dependent oxidoreductase</fullName>
    </submittedName>
</protein>
<dbReference type="GO" id="GO:0050660">
    <property type="term" value="F:flavin adenine dinucleotide binding"/>
    <property type="evidence" value="ECO:0007669"/>
    <property type="project" value="InterPro"/>
</dbReference>
<evidence type="ECO:0000256" key="1">
    <source>
        <dbReference type="ARBA" id="ARBA00010139"/>
    </source>
</evidence>
<dbReference type="InterPro" id="IPR036188">
    <property type="entry name" value="FAD/NAD-bd_sf"/>
</dbReference>
<keyword evidence="4" id="KW-0560">Oxidoreductase</keyword>
<dbReference type="Gene3D" id="3.50.50.60">
    <property type="entry name" value="FAD/NAD(P)-binding domain"/>
    <property type="match status" value="2"/>
</dbReference>
<dbReference type="Proteomes" id="UP000215005">
    <property type="component" value="Chromosome"/>
</dbReference>
<gene>
    <name evidence="6" type="ORF">CDO52_12255</name>
</gene>
<feature type="compositionally biased region" description="Polar residues" evidence="5">
    <location>
        <begin position="492"/>
        <end position="509"/>
    </location>
</feature>
<accession>A0A223S5Q7</accession>
<dbReference type="GO" id="GO:0004499">
    <property type="term" value="F:N,N-dimethylaniline monooxygenase activity"/>
    <property type="evidence" value="ECO:0007669"/>
    <property type="project" value="InterPro"/>
</dbReference>